<dbReference type="AlphaFoldDB" id="A0A9P9WBA7"/>
<evidence type="ECO:0000313" key="3">
    <source>
        <dbReference type="Proteomes" id="UP000829685"/>
    </source>
</evidence>
<protein>
    <submittedName>
        <fullName evidence="2">Uncharacterized protein</fullName>
    </submittedName>
</protein>
<dbReference type="EMBL" id="JAFIMR010000048">
    <property type="protein sequence ID" value="KAI1855939.1"/>
    <property type="molecule type" value="Genomic_DNA"/>
</dbReference>
<proteinExistence type="predicted"/>
<organism evidence="2 3">
    <name type="scientific">Neoarthrinium moseri</name>
    <dbReference type="NCBI Taxonomy" id="1658444"/>
    <lineage>
        <taxon>Eukaryota</taxon>
        <taxon>Fungi</taxon>
        <taxon>Dikarya</taxon>
        <taxon>Ascomycota</taxon>
        <taxon>Pezizomycotina</taxon>
        <taxon>Sordariomycetes</taxon>
        <taxon>Xylariomycetidae</taxon>
        <taxon>Amphisphaeriales</taxon>
        <taxon>Apiosporaceae</taxon>
        <taxon>Neoarthrinium</taxon>
    </lineage>
</organism>
<accession>A0A9P9WBA7</accession>
<evidence type="ECO:0000313" key="2">
    <source>
        <dbReference type="EMBL" id="KAI1855939.1"/>
    </source>
</evidence>
<sequence>MRVFIGLVSLLACSVLADGPCDVMSDSCRAVINASACFNEFMAGGNKNSMLNCLAGTEGSATPQQKVSEE</sequence>
<keyword evidence="1" id="KW-0732">Signal</keyword>
<comment type="caution">
    <text evidence="2">The sequence shown here is derived from an EMBL/GenBank/DDBJ whole genome shotgun (WGS) entry which is preliminary data.</text>
</comment>
<reference evidence="2" key="1">
    <citation type="submission" date="2021-03" db="EMBL/GenBank/DDBJ databases">
        <title>Revisited historic fungal species revealed as producer of novel bioactive compounds through whole genome sequencing and comparative genomics.</title>
        <authorList>
            <person name="Vignolle G.A."/>
            <person name="Hochenegger N."/>
            <person name="Mach R.L."/>
            <person name="Mach-Aigner A.R."/>
            <person name="Javad Rahimi M."/>
            <person name="Salim K.A."/>
            <person name="Chan C.M."/>
            <person name="Lim L.B.L."/>
            <person name="Cai F."/>
            <person name="Druzhinina I.S."/>
            <person name="U'Ren J.M."/>
            <person name="Derntl C."/>
        </authorList>
    </citation>
    <scope>NUCLEOTIDE SEQUENCE</scope>
    <source>
        <strain evidence="2">TUCIM 5799</strain>
    </source>
</reference>
<name>A0A9P9WBA7_9PEZI</name>
<dbReference type="Proteomes" id="UP000829685">
    <property type="component" value="Unassembled WGS sequence"/>
</dbReference>
<feature type="chain" id="PRO_5040424147" evidence="1">
    <location>
        <begin position="18"/>
        <end position="70"/>
    </location>
</feature>
<keyword evidence="3" id="KW-1185">Reference proteome</keyword>
<gene>
    <name evidence="2" type="ORF">JX265_012022</name>
</gene>
<evidence type="ECO:0000256" key="1">
    <source>
        <dbReference type="SAM" id="SignalP"/>
    </source>
</evidence>
<feature type="signal peptide" evidence="1">
    <location>
        <begin position="1"/>
        <end position="17"/>
    </location>
</feature>